<dbReference type="InterPro" id="IPR002491">
    <property type="entry name" value="ABC_transptr_periplasmic_BD"/>
</dbReference>
<evidence type="ECO:0000256" key="3">
    <source>
        <dbReference type="ARBA" id="ARBA00022448"/>
    </source>
</evidence>
<feature type="signal peptide" evidence="6">
    <location>
        <begin position="1"/>
        <end position="21"/>
    </location>
</feature>
<dbReference type="PANTHER" id="PTHR30532">
    <property type="entry name" value="IRON III DICITRATE-BINDING PERIPLASMIC PROTEIN"/>
    <property type="match status" value="1"/>
</dbReference>
<comment type="subcellular location">
    <subcellularLocation>
        <location evidence="1">Cell envelope</location>
    </subcellularLocation>
</comment>
<keyword evidence="9" id="KW-1185">Reference proteome</keyword>
<evidence type="ECO:0000256" key="6">
    <source>
        <dbReference type="SAM" id="SignalP"/>
    </source>
</evidence>
<dbReference type="GO" id="GO:0030288">
    <property type="term" value="C:outer membrane-bounded periplasmic space"/>
    <property type="evidence" value="ECO:0007669"/>
    <property type="project" value="TreeGrafter"/>
</dbReference>
<dbReference type="CDD" id="cd01146">
    <property type="entry name" value="FhuD"/>
    <property type="match status" value="1"/>
</dbReference>
<evidence type="ECO:0000313" key="8">
    <source>
        <dbReference type="EMBL" id="NJC21185.1"/>
    </source>
</evidence>
<keyword evidence="4 6" id="KW-0732">Signal</keyword>
<evidence type="ECO:0000259" key="7">
    <source>
        <dbReference type="PROSITE" id="PS50983"/>
    </source>
</evidence>
<dbReference type="PANTHER" id="PTHR30532:SF24">
    <property type="entry name" value="FERRIC ENTEROBACTIN-BINDING PERIPLASMIC PROTEIN FEPB"/>
    <property type="match status" value="1"/>
</dbReference>
<dbReference type="Gene3D" id="3.40.50.1980">
    <property type="entry name" value="Nitrogenase molybdenum iron protein domain"/>
    <property type="match status" value="2"/>
</dbReference>
<dbReference type="Proteomes" id="UP000547458">
    <property type="component" value="Unassembled WGS sequence"/>
</dbReference>
<organism evidence="8 9">
    <name type="scientific">Arthrobacter pigmenti</name>
    <dbReference type="NCBI Taxonomy" id="271432"/>
    <lineage>
        <taxon>Bacteria</taxon>
        <taxon>Bacillati</taxon>
        <taxon>Actinomycetota</taxon>
        <taxon>Actinomycetes</taxon>
        <taxon>Micrococcales</taxon>
        <taxon>Micrococcaceae</taxon>
        <taxon>Arthrobacter</taxon>
    </lineage>
</organism>
<evidence type="ECO:0000256" key="4">
    <source>
        <dbReference type="ARBA" id="ARBA00022729"/>
    </source>
</evidence>
<dbReference type="PROSITE" id="PS50983">
    <property type="entry name" value="FE_B12_PBP"/>
    <property type="match status" value="1"/>
</dbReference>
<reference evidence="8 9" key="1">
    <citation type="submission" date="2020-03" db="EMBL/GenBank/DDBJ databases">
        <title>Sequencing the genomes of 1000 actinobacteria strains.</title>
        <authorList>
            <person name="Klenk H.-P."/>
        </authorList>
    </citation>
    <scope>NUCLEOTIDE SEQUENCE [LARGE SCALE GENOMIC DNA]</scope>
    <source>
        <strain evidence="8 9">DSM 16403</strain>
    </source>
</reference>
<evidence type="ECO:0000256" key="2">
    <source>
        <dbReference type="ARBA" id="ARBA00008814"/>
    </source>
</evidence>
<dbReference type="RefSeq" id="WP_245192222.1">
    <property type="nucleotide sequence ID" value="NZ_JAATJL010000001.1"/>
</dbReference>
<dbReference type="EMBL" id="JAATJL010000001">
    <property type="protein sequence ID" value="NJC21185.1"/>
    <property type="molecule type" value="Genomic_DNA"/>
</dbReference>
<dbReference type="InterPro" id="IPR051313">
    <property type="entry name" value="Bact_iron-sidero_bind"/>
</dbReference>
<feature type="region of interest" description="Disordered" evidence="5">
    <location>
        <begin position="25"/>
        <end position="44"/>
    </location>
</feature>
<keyword evidence="3" id="KW-0813">Transport</keyword>
<evidence type="ECO:0000313" key="9">
    <source>
        <dbReference type="Proteomes" id="UP000547458"/>
    </source>
</evidence>
<feature type="chain" id="PRO_5039225785" evidence="6">
    <location>
        <begin position="22"/>
        <end position="348"/>
    </location>
</feature>
<dbReference type="SUPFAM" id="SSF53807">
    <property type="entry name" value="Helical backbone' metal receptor"/>
    <property type="match status" value="1"/>
</dbReference>
<comment type="caution">
    <text evidence="8">The sequence shown here is derived from an EMBL/GenBank/DDBJ whole genome shotgun (WGS) entry which is preliminary data.</text>
</comment>
<sequence length="348" mass="36456">MIRSRMLAAPLAIITLALSLAACGSESSAPEDSSGGGSSDAGWTPITVEHALGTTTIEEQPERVATVDYANQEVPLALGIVPVGMSKMTWGDDDGDGIQPWVEDKLEELDAETPVLFDETDGYDFEAVAATEPDLILAGYSGMTEEDYATLSEIAPVVAYPDAPWATPWRESIKINATALGKEEEGEQLVADLEQTIADAVAEHPDLEGANGMFMTHVDPTDLSEINFYSAADTRTKFFEDLGMAIAPSIVEASGDGGDFAGSISTERADELSDVDVVVTYGGQELIDALNGDPVLSQLPAVKNDAIVNLDGAKPIGTAANPTALSLPYLIEDYVALLADAVAGSAGK</sequence>
<evidence type="ECO:0000256" key="5">
    <source>
        <dbReference type="SAM" id="MobiDB-lite"/>
    </source>
</evidence>
<name>A0A846RMY6_9MICC</name>
<dbReference type="Pfam" id="PF01497">
    <property type="entry name" value="Peripla_BP_2"/>
    <property type="match status" value="1"/>
</dbReference>
<proteinExistence type="inferred from homology"/>
<comment type="similarity">
    <text evidence="2">Belongs to the bacterial solute-binding protein 8 family.</text>
</comment>
<dbReference type="PROSITE" id="PS51257">
    <property type="entry name" value="PROKAR_LIPOPROTEIN"/>
    <property type="match status" value="1"/>
</dbReference>
<gene>
    <name evidence="8" type="ORF">BJ994_000261</name>
</gene>
<protein>
    <submittedName>
        <fullName evidence="8">Iron complex transport system substrate-binding protein</fullName>
    </submittedName>
</protein>
<feature type="domain" description="Fe/B12 periplasmic-binding" evidence="7">
    <location>
        <begin position="63"/>
        <end position="342"/>
    </location>
</feature>
<dbReference type="GO" id="GO:1901678">
    <property type="term" value="P:iron coordination entity transport"/>
    <property type="evidence" value="ECO:0007669"/>
    <property type="project" value="UniProtKB-ARBA"/>
</dbReference>
<accession>A0A846RMY6</accession>
<dbReference type="AlphaFoldDB" id="A0A846RMY6"/>
<evidence type="ECO:0000256" key="1">
    <source>
        <dbReference type="ARBA" id="ARBA00004196"/>
    </source>
</evidence>